<keyword evidence="4 7" id="KW-0812">Transmembrane</keyword>
<proteinExistence type="inferred from homology"/>
<feature type="transmembrane region" description="Helical" evidence="7">
    <location>
        <begin position="123"/>
        <end position="141"/>
    </location>
</feature>
<dbReference type="PANTHER" id="PTHR30086">
    <property type="entry name" value="ARGININE EXPORTER PROTEIN ARGO"/>
    <property type="match status" value="1"/>
</dbReference>
<protein>
    <submittedName>
        <fullName evidence="8">Lysophospholipase L</fullName>
    </submittedName>
</protein>
<feature type="transmembrane region" description="Helical" evidence="7">
    <location>
        <begin position="70"/>
        <end position="88"/>
    </location>
</feature>
<dbReference type="PANTHER" id="PTHR30086:SF14">
    <property type="entry name" value="HOMOSERINE_HOMOSERINE LACTONE EFFLUX PROTEIN"/>
    <property type="match status" value="1"/>
</dbReference>
<dbReference type="GO" id="GO:0005886">
    <property type="term" value="C:plasma membrane"/>
    <property type="evidence" value="ECO:0007669"/>
    <property type="project" value="UniProtKB-SubCell"/>
</dbReference>
<feature type="transmembrane region" description="Helical" evidence="7">
    <location>
        <begin position="6"/>
        <end position="28"/>
    </location>
</feature>
<comment type="similarity">
    <text evidence="2">Belongs to the Rht family.</text>
</comment>
<feature type="transmembrane region" description="Helical" evidence="7">
    <location>
        <begin position="147"/>
        <end position="168"/>
    </location>
</feature>
<evidence type="ECO:0000313" key="8">
    <source>
        <dbReference type="EMBL" id="GAD31155.1"/>
    </source>
</evidence>
<evidence type="ECO:0000256" key="5">
    <source>
        <dbReference type="ARBA" id="ARBA00022989"/>
    </source>
</evidence>
<keyword evidence="3" id="KW-1003">Cell membrane</keyword>
<reference evidence="9" key="1">
    <citation type="submission" date="2012-12" db="EMBL/GenBank/DDBJ databases">
        <title>Genome Sequence of Photobacterium leiognathi lrivu.4.1.</title>
        <authorList>
            <person name="Urbanczyk H."/>
            <person name="Ogura Y."/>
            <person name="Hayashi T."/>
            <person name="Dunlap P.V."/>
        </authorList>
    </citation>
    <scope>NUCLEOTIDE SEQUENCE [LARGE SCALE GENOMIC DNA]</scope>
    <source>
        <strain evidence="9">lrivu.4.1</strain>
    </source>
</reference>
<gene>
    <name evidence="8" type="ORF">PLEI_2812</name>
</gene>
<evidence type="ECO:0000256" key="2">
    <source>
        <dbReference type="ARBA" id="ARBA00007928"/>
    </source>
</evidence>
<evidence type="ECO:0000256" key="6">
    <source>
        <dbReference type="ARBA" id="ARBA00023136"/>
    </source>
</evidence>
<dbReference type="AlphaFoldDB" id="A0A0U1P9X3"/>
<keyword evidence="6 7" id="KW-0472">Membrane</keyword>
<evidence type="ECO:0000256" key="4">
    <source>
        <dbReference type="ARBA" id="ARBA00022692"/>
    </source>
</evidence>
<dbReference type="Proteomes" id="UP000030675">
    <property type="component" value="Unassembled WGS sequence"/>
</dbReference>
<dbReference type="PIRSF" id="PIRSF006324">
    <property type="entry name" value="LeuE"/>
    <property type="match status" value="1"/>
</dbReference>
<evidence type="ECO:0000256" key="7">
    <source>
        <dbReference type="SAM" id="Phobius"/>
    </source>
</evidence>
<feature type="transmembrane region" description="Helical" evidence="7">
    <location>
        <begin position="40"/>
        <end position="64"/>
    </location>
</feature>
<dbReference type="EMBL" id="DF196819">
    <property type="protein sequence ID" value="GAD31155.1"/>
    <property type="molecule type" value="Genomic_DNA"/>
</dbReference>
<dbReference type="GeneID" id="99740705"/>
<accession>A0A0U1P9X3</accession>
<feature type="transmembrane region" description="Helical" evidence="7">
    <location>
        <begin position="188"/>
        <end position="204"/>
    </location>
</feature>
<dbReference type="GO" id="GO:0042970">
    <property type="term" value="F:homoserine transmembrane transporter activity"/>
    <property type="evidence" value="ECO:0007669"/>
    <property type="project" value="TreeGrafter"/>
</dbReference>
<dbReference type="InterPro" id="IPR001123">
    <property type="entry name" value="LeuE-type"/>
</dbReference>
<dbReference type="NCBIfam" id="NF007812">
    <property type="entry name" value="PRK10520.1"/>
    <property type="match status" value="1"/>
</dbReference>
<evidence type="ECO:0000256" key="1">
    <source>
        <dbReference type="ARBA" id="ARBA00004651"/>
    </source>
</evidence>
<dbReference type="RefSeq" id="WP_023933910.1">
    <property type="nucleotide sequence ID" value="NZ_DF196819.1"/>
</dbReference>
<dbReference type="Pfam" id="PF01810">
    <property type="entry name" value="LysE"/>
    <property type="match status" value="1"/>
</dbReference>
<organism evidence="8 9">
    <name type="scientific">Photobacterium leiognathi lrivu.4.1</name>
    <dbReference type="NCBI Taxonomy" id="1248232"/>
    <lineage>
        <taxon>Bacteria</taxon>
        <taxon>Pseudomonadati</taxon>
        <taxon>Pseudomonadota</taxon>
        <taxon>Gammaproteobacteria</taxon>
        <taxon>Vibrionales</taxon>
        <taxon>Vibrionaceae</taxon>
        <taxon>Photobacterium</taxon>
    </lineage>
</organism>
<sequence>MSIDVWLAYLLAAIVFSFAPGSGTVNSISNGMVYGWRKSLASIIGLQLGMAVHIILVGVGLGAIVAGSELAFTVIKWLGAVYLVWLGIQKWREKSALSLAERDTTVSAATLFKRAIFVNLTNPKTIVFLVALFPQFINPLAPQLPQLLILGITTLVVDGCVMLFYVLLASRFTRYIRSTTVMTRLNRLFGSMFIGCGALLALARA</sequence>
<name>A0A0U1P9X3_PHOLE</name>
<dbReference type="HOGENOM" id="CLU_079569_2_1_6"/>
<keyword evidence="5 7" id="KW-1133">Transmembrane helix</keyword>
<dbReference type="eggNOG" id="COG1280">
    <property type="taxonomic scope" value="Bacteria"/>
</dbReference>
<evidence type="ECO:0000256" key="3">
    <source>
        <dbReference type="ARBA" id="ARBA00022475"/>
    </source>
</evidence>
<evidence type="ECO:0000313" key="9">
    <source>
        <dbReference type="Proteomes" id="UP000030675"/>
    </source>
</evidence>
<comment type="subcellular location">
    <subcellularLocation>
        <location evidence="1">Cell membrane</location>
        <topology evidence="1">Multi-pass membrane protein</topology>
    </subcellularLocation>
</comment>